<dbReference type="EMBL" id="FZOT01000002">
    <property type="protein sequence ID" value="SNS35151.1"/>
    <property type="molecule type" value="Genomic_DNA"/>
</dbReference>
<accession>A0A239DSQ2</accession>
<dbReference type="RefSeq" id="WP_143131127.1">
    <property type="nucleotide sequence ID" value="NZ_FZOT01000002.1"/>
</dbReference>
<keyword evidence="2" id="KW-1185">Reference proteome</keyword>
<dbReference type="AlphaFoldDB" id="A0A239DSQ2"/>
<dbReference type="Proteomes" id="UP000198284">
    <property type="component" value="Unassembled WGS sequence"/>
</dbReference>
<gene>
    <name evidence="1" type="ORF">SAMN06265795_102336</name>
</gene>
<sequence length="163" mass="17803">MSAPHALEAERQAILARMRTSRERYRRMMAGEPVDLVMVEPVIDTHGHPHQAAHADVHAASPQMASTATVHTVSVMPRRAPALRANPALEWMETHPLACAAAVAAVVAIGPNRIGRAVRTSGDRISGLGNSFTAHRHNFETLVNILTTVANLMQRDRTPNYPR</sequence>
<proteinExistence type="predicted"/>
<reference evidence="1 2" key="1">
    <citation type="submission" date="2017-06" db="EMBL/GenBank/DDBJ databases">
        <authorList>
            <person name="Kim H.J."/>
            <person name="Triplett B.A."/>
        </authorList>
    </citation>
    <scope>NUCLEOTIDE SEQUENCE [LARGE SCALE GENOMIC DNA]</scope>
    <source>
        <strain evidence="1 2">U15</strain>
    </source>
</reference>
<organism evidence="1 2">
    <name type="scientific">Noviherbaspirillum humi</name>
    <dbReference type="NCBI Taxonomy" id="1688639"/>
    <lineage>
        <taxon>Bacteria</taxon>
        <taxon>Pseudomonadati</taxon>
        <taxon>Pseudomonadota</taxon>
        <taxon>Betaproteobacteria</taxon>
        <taxon>Burkholderiales</taxon>
        <taxon>Oxalobacteraceae</taxon>
        <taxon>Noviherbaspirillum</taxon>
    </lineage>
</organism>
<evidence type="ECO:0000313" key="2">
    <source>
        <dbReference type="Proteomes" id="UP000198284"/>
    </source>
</evidence>
<protein>
    <submittedName>
        <fullName evidence="1">Uncharacterized protein</fullName>
    </submittedName>
</protein>
<evidence type="ECO:0000313" key="1">
    <source>
        <dbReference type="EMBL" id="SNS35151.1"/>
    </source>
</evidence>
<name>A0A239DSQ2_9BURK</name>